<dbReference type="InParanoid" id="A0A166NIN4"/>
<proteinExistence type="predicted"/>
<keyword evidence="3" id="KW-1185">Reference proteome</keyword>
<accession>A0A166NIN4</accession>
<evidence type="ECO:0000313" key="2">
    <source>
        <dbReference type="EMBL" id="KZV79204.1"/>
    </source>
</evidence>
<feature type="region of interest" description="Disordered" evidence="1">
    <location>
        <begin position="1"/>
        <end position="71"/>
    </location>
</feature>
<name>A0A166NIN4_EXIGL</name>
<sequence>MDDAARLPRLPVVGHHGGTDPTAHAETTVGQVLGYEAPPPTRERQHDPTNPHTAQTTTTGGSKPSMMQKAQGTVEEVIGKVTHSPAKVEAGQAKKAGVSGPGAV</sequence>
<gene>
    <name evidence="2" type="ORF">EXIGLDRAFT_735452</name>
</gene>
<evidence type="ECO:0000313" key="3">
    <source>
        <dbReference type="Proteomes" id="UP000077266"/>
    </source>
</evidence>
<dbReference type="EMBL" id="KV426658">
    <property type="protein sequence ID" value="KZV79204.1"/>
    <property type="molecule type" value="Genomic_DNA"/>
</dbReference>
<dbReference type="Proteomes" id="UP000077266">
    <property type="component" value="Unassembled WGS sequence"/>
</dbReference>
<evidence type="ECO:0000256" key="1">
    <source>
        <dbReference type="SAM" id="MobiDB-lite"/>
    </source>
</evidence>
<feature type="region of interest" description="Disordered" evidence="1">
    <location>
        <begin position="83"/>
        <end position="104"/>
    </location>
</feature>
<protein>
    <submittedName>
        <fullName evidence="2">Uncharacterized protein</fullName>
    </submittedName>
</protein>
<organism evidence="2 3">
    <name type="scientific">Exidia glandulosa HHB12029</name>
    <dbReference type="NCBI Taxonomy" id="1314781"/>
    <lineage>
        <taxon>Eukaryota</taxon>
        <taxon>Fungi</taxon>
        <taxon>Dikarya</taxon>
        <taxon>Basidiomycota</taxon>
        <taxon>Agaricomycotina</taxon>
        <taxon>Agaricomycetes</taxon>
        <taxon>Auriculariales</taxon>
        <taxon>Exidiaceae</taxon>
        <taxon>Exidia</taxon>
    </lineage>
</organism>
<dbReference type="AlphaFoldDB" id="A0A166NIN4"/>
<feature type="compositionally biased region" description="Low complexity" evidence="1">
    <location>
        <begin position="50"/>
        <end position="59"/>
    </location>
</feature>
<dbReference type="OrthoDB" id="2130750at2759"/>
<reference evidence="2 3" key="1">
    <citation type="journal article" date="2016" name="Mol. Biol. Evol.">
        <title>Comparative Genomics of Early-Diverging Mushroom-Forming Fungi Provides Insights into the Origins of Lignocellulose Decay Capabilities.</title>
        <authorList>
            <person name="Nagy L.G."/>
            <person name="Riley R."/>
            <person name="Tritt A."/>
            <person name="Adam C."/>
            <person name="Daum C."/>
            <person name="Floudas D."/>
            <person name="Sun H."/>
            <person name="Yadav J.S."/>
            <person name="Pangilinan J."/>
            <person name="Larsson K.H."/>
            <person name="Matsuura K."/>
            <person name="Barry K."/>
            <person name="Labutti K."/>
            <person name="Kuo R."/>
            <person name="Ohm R.A."/>
            <person name="Bhattacharya S.S."/>
            <person name="Shirouzu T."/>
            <person name="Yoshinaga Y."/>
            <person name="Martin F.M."/>
            <person name="Grigoriev I.V."/>
            <person name="Hibbett D.S."/>
        </authorList>
    </citation>
    <scope>NUCLEOTIDE SEQUENCE [LARGE SCALE GENOMIC DNA]</scope>
    <source>
        <strain evidence="2 3">HHB12029</strain>
    </source>
</reference>